<dbReference type="InterPro" id="IPR015943">
    <property type="entry name" value="WD40/YVTN_repeat-like_dom_sf"/>
</dbReference>
<dbReference type="Pfam" id="PF00400">
    <property type="entry name" value="WD40"/>
    <property type="match status" value="1"/>
</dbReference>
<dbReference type="InterPro" id="IPR036322">
    <property type="entry name" value="WD40_repeat_dom_sf"/>
</dbReference>
<reference evidence="5 6" key="1">
    <citation type="submission" date="2020-02" db="EMBL/GenBank/DDBJ databases">
        <authorList>
            <person name="Ferguson B K."/>
        </authorList>
    </citation>
    <scope>NUCLEOTIDE SEQUENCE [LARGE SCALE GENOMIC DNA]</scope>
</reference>
<protein>
    <submittedName>
        <fullName evidence="5">Uncharacterized protein</fullName>
    </submittedName>
</protein>
<evidence type="ECO:0000313" key="5">
    <source>
        <dbReference type="EMBL" id="CAB0008596.1"/>
    </source>
</evidence>
<dbReference type="PROSITE" id="PS50082">
    <property type="entry name" value="WD_REPEATS_2"/>
    <property type="match status" value="1"/>
</dbReference>
<dbReference type="InterPro" id="IPR001680">
    <property type="entry name" value="WD40_rpt"/>
</dbReference>
<evidence type="ECO:0000313" key="6">
    <source>
        <dbReference type="Proteomes" id="UP000479000"/>
    </source>
</evidence>
<feature type="compositionally biased region" description="Acidic residues" evidence="4">
    <location>
        <begin position="1413"/>
        <end position="1426"/>
    </location>
</feature>
<dbReference type="OrthoDB" id="1935234at2759"/>
<dbReference type="InterPro" id="IPR050630">
    <property type="entry name" value="WD_repeat_EMAP"/>
</dbReference>
<dbReference type="SUPFAM" id="SSF50978">
    <property type="entry name" value="WD40 repeat-like"/>
    <property type="match status" value="1"/>
</dbReference>
<dbReference type="SUPFAM" id="SSF50960">
    <property type="entry name" value="TolB, C-terminal domain"/>
    <property type="match status" value="1"/>
</dbReference>
<dbReference type="EMBL" id="CADCXU010020495">
    <property type="protein sequence ID" value="CAB0008596.1"/>
    <property type="molecule type" value="Genomic_DNA"/>
</dbReference>
<gene>
    <name evidence="5" type="ORF">NTEN_LOCUS13842</name>
</gene>
<evidence type="ECO:0000256" key="4">
    <source>
        <dbReference type="SAM" id="MobiDB-lite"/>
    </source>
</evidence>
<dbReference type="Proteomes" id="UP000479000">
    <property type="component" value="Unassembled WGS sequence"/>
</dbReference>
<dbReference type="PANTHER" id="PTHR13720:SF18">
    <property type="entry name" value="FI23230P1"/>
    <property type="match status" value="1"/>
</dbReference>
<feature type="region of interest" description="Disordered" evidence="4">
    <location>
        <begin position="1394"/>
        <end position="1426"/>
    </location>
</feature>
<dbReference type="PANTHER" id="PTHR13720">
    <property type="entry name" value="WD-40 REPEAT PROTEIN"/>
    <property type="match status" value="1"/>
</dbReference>
<proteinExistence type="predicted"/>
<dbReference type="Gene3D" id="2.130.10.10">
    <property type="entry name" value="YVTN repeat-like/Quinoprotein amine dehydrogenase"/>
    <property type="match status" value="2"/>
</dbReference>
<evidence type="ECO:0000256" key="2">
    <source>
        <dbReference type="ARBA" id="ARBA00022737"/>
    </source>
</evidence>
<accession>A0A6H5GZG0</accession>
<evidence type="ECO:0000256" key="1">
    <source>
        <dbReference type="ARBA" id="ARBA00022574"/>
    </source>
</evidence>
<name>A0A6H5GZG0_9HEMI</name>
<keyword evidence="1 3" id="KW-0853">WD repeat</keyword>
<sequence>MGGDHGHGHGLGERAKIPDYTKWKVEDYPELVAHRERLALEGLKDPWIRFSCSAVVHPAMSLNWAEEDLHLDGIDSDVPSPGATQLFPSRSSGEGDGLFKKEEEFLAENWDVDVPQIAENVPWFSAMSTFEDDPLILNGSYGYNGDGLNLCVVEPDKLVWQAGNIIHILDVKQRHLAFRRSAFGQDIASICKAASKNLLAVCENGGTKEGCHPPSIIVYEWPDFSFRCWFKGGTDRTYKSVDINSVGTCVAFVGDDPHRLTVRHFIRRKTQVSNDRAAISRVVFSPYDPKFLVTYGRGYLKFWLLNASKLVGASANVADMDWEISALSFLPDSRTITNMDDGYLAIWEPSGKLQCLVGLNSSGFVHSTPIFIRLYVEEKLLYTADQDGIVRVWDAKNVCNTRFKTESPRVLCQVDPRFERTVKNIEGIPAKLKQVLPKQFAEYPFHFYAQDANQGIWLLDLALKKKPDLWTCVNPCQTSLVIDVSPSPADYYLAVLSERLNIFCHQSRTVLASKQLPEPGSCLLWLPLHLDPDGRRALVGFESGVLRLVAILVKMGGSFADIDWIQSLRPHSSSVTVLTVHKDLIVSGSEDGSIFLYYFSELKLVPVGMIRMPGPVCHIAWNQFRTEEYVISVSCKNGIVVEAVVSDEDLVSVDMEDSRDTYLLSVSQVETQAIGRSQSKKPRSYFSKYLAESIIWIEDTSTTHRYHNLAYEVGQGPVAKLNISEGRVVHSYVDLLSGKYVVLGTDIGTLKVIRVGEFSEPDTFVNGFLDSWESKMHRTDSSITKLCLSHDQRILYSCGTDCAIFAYEVNLVADPEVKFIPLHLISQPYEYFNQSIAPDVSLEVEKSTIRQKRLSEARQVEVNKIKAEVLKFLENYYELYELNKSLPKSLRIPELFFRLDTPEDREKKRAEAMRKRHEEITAPLEDVVGKLFESARNLNRKFVSQIKTSNFYLFAIRGPYYLKSFPEKRLYETDPFGDDDLAFVDWKKQWGSTFGDHTSRDDQTDFEQLVGNVVSLLTVENKRRKFSDSLNRLAKKNLISVEVADTNEGDDHITSAGNFLIEHDKFILRDKHLFQKLDKIRVKKLKHSNELKNLRVVEKKLVQHLDLVRAALGNVLKLEKKNEERFPSVLERLVDLLNIRQLIYLKKESFNTKLKSLRREKIRIFNYDYWARKEVEYMTIDMNKRGIEFNVKMPKAEVDIVWDLECPEMSLKRSVGPVPASIAERLSLHQQESVIIEYLNSILECESMDVTPEIMDIALQRKTAFQNSVVIVKETLDRMIIDFEERLFELLLARKGVADEVAQLRKEYAAIEAEVDILHRFSIMETKTFNYREEILVGKYYYSFRENVKQRRIKSLNDFIKERQRAIDDINARFAAMVKDDKWAKHLSRTYRKKLKMPRGSASEDSGSSESESSSDDDDDGYDDLLTDEDSMSSAAGVAYLYDETVIPPGCDEEKFRSMFHLRLLRHGEESKIAEFRKAREAMLRECSQFHRQAMAADACLGIFHSRLHRYKETMKYELGDVRSRMKLKKWTTQEELEPGSLEDKFWIIRDDNKAHMATLKILKESGRKSEAETAIKIRNVRSRIARLEELASKDPLEGMEEILDAKWRTVAEADQVLNEILASMIKKGLYQCAREIEAKERLAQRALDAKALSEKKEKLRQKKRLQLIHVKALYEAEVEKNRQLQKTLQDQKKGDQKILHWYETRKTEKHD</sequence>
<feature type="compositionally biased region" description="Low complexity" evidence="4">
    <location>
        <begin position="1401"/>
        <end position="1412"/>
    </location>
</feature>
<keyword evidence="6" id="KW-1185">Reference proteome</keyword>
<keyword evidence="2" id="KW-0677">Repeat</keyword>
<organism evidence="5 6">
    <name type="scientific">Nesidiocoris tenuis</name>
    <dbReference type="NCBI Taxonomy" id="355587"/>
    <lineage>
        <taxon>Eukaryota</taxon>
        <taxon>Metazoa</taxon>
        <taxon>Ecdysozoa</taxon>
        <taxon>Arthropoda</taxon>
        <taxon>Hexapoda</taxon>
        <taxon>Insecta</taxon>
        <taxon>Pterygota</taxon>
        <taxon>Neoptera</taxon>
        <taxon>Paraneoptera</taxon>
        <taxon>Hemiptera</taxon>
        <taxon>Heteroptera</taxon>
        <taxon>Panheteroptera</taxon>
        <taxon>Cimicomorpha</taxon>
        <taxon>Miridae</taxon>
        <taxon>Dicyphina</taxon>
        <taxon>Nesidiocoris</taxon>
    </lineage>
</organism>
<evidence type="ECO:0000256" key="3">
    <source>
        <dbReference type="PROSITE-ProRule" id="PRU00221"/>
    </source>
</evidence>
<dbReference type="SMART" id="SM00320">
    <property type="entry name" value="WD40"/>
    <property type="match status" value="4"/>
</dbReference>
<feature type="repeat" description="WD" evidence="3">
    <location>
        <begin position="568"/>
        <end position="597"/>
    </location>
</feature>